<feature type="binding site" evidence="4">
    <location>
        <position position="70"/>
    </location>
    <ligand>
        <name>Zn(2+)</name>
        <dbReference type="ChEBI" id="CHEBI:29105"/>
    </ligand>
</feature>
<dbReference type="InterPro" id="IPR000688">
    <property type="entry name" value="HypA/HybF"/>
</dbReference>
<keyword evidence="3 4" id="KW-0862">Zinc</keyword>
<feature type="binding site" evidence="4">
    <location>
        <position position="90"/>
    </location>
    <ligand>
        <name>Zn(2+)</name>
        <dbReference type="ChEBI" id="CHEBI:29105"/>
    </ligand>
</feature>
<evidence type="ECO:0000256" key="2">
    <source>
        <dbReference type="ARBA" id="ARBA00022723"/>
    </source>
</evidence>
<evidence type="ECO:0000313" key="5">
    <source>
        <dbReference type="EMBL" id="RRR68975.1"/>
    </source>
</evidence>
<reference evidence="5 6" key="1">
    <citation type="submission" date="2018-12" db="EMBL/GenBank/DDBJ databases">
        <title>Genome Sequence of Candidatus Viridilinea halotolerans isolated from saline sulfide-rich spring.</title>
        <authorList>
            <person name="Grouzdev D.S."/>
            <person name="Burganskaya E.I."/>
            <person name="Krutkina M.S."/>
            <person name="Sukhacheva M.V."/>
            <person name="Gorlenko V.M."/>
        </authorList>
    </citation>
    <scope>NUCLEOTIDE SEQUENCE [LARGE SCALE GENOMIC DNA]</scope>
    <source>
        <strain evidence="5">Chok-6</strain>
    </source>
</reference>
<dbReference type="GO" id="GO:0008270">
    <property type="term" value="F:zinc ion binding"/>
    <property type="evidence" value="ECO:0007669"/>
    <property type="project" value="UniProtKB-UniRule"/>
</dbReference>
<evidence type="ECO:0000256" key="4">
    <source>
        <dbReference type="HAMAP-Rule" id="MF_00213"/>
    </source>
</evidence>
<dbReference type="PANTHER" id="PTHR34535">
    <property type="entry name" value="HYDROGENASE MATURATION FACTOR HYPA"/>
    <property type="match status" value="1"/>
</dbReference>
<dbReference type="Gene3D" id="3.30.2320.80">
    <property type="match status" value="1"/>
</dbReference>
<evidence type="ECO:0000256" key="1">
    <source>
        <dbReference type="ARBA" id="ARBA00022596"/>
    </source>
</evidence>
<proteinExistence type="inferred from homology"/>
<dbReference type="AlphaFoldDB" id="A0A426TUP9"/>
<protein>
    <recommendedName>
        <fullName evidence="4">Hydrogenase maturation factor HypA</fullName>
    </recommendedName>
</protein>
<evidence type="ECO:0000256" key="3">
    <source>
        <dbReference type="ARBA" id="ARBA00022833"/>
    </source>
</evidence>
<dbReference type="HAMAP" id="MF_00213">
    <property type="entry name" value="HypA_HybF"/>
    <property type="match status" value="1"/>
</dbReference>
<dbReference type="GO" id="GO:0051604">
    <property type="term" value="P:protein maturation"/>
    <property type="evidence" value="ECO:0007669"/>
    <property type="project" value="InterPro"/>
</dbReference>
<dbReference type="PANTHER" id="PTHR34535:SF3">
    <property type="entry name" value="HYDROGENASE MATURATION FACTOR HYPA"/>
    <property type="match status" value="1"/>
</dbReference>
<dbReference type="Pfam" id="PF01155">
    <property type="entry name" value="HypA"/>
    <property type="match status" value="1"/>
</dbReference>
<comment type="caution">
    <text evidence="5">The sequence shown here is derived from an EMBL/GenBank/DDBJ whole genome shotgun (WGS) entry which is preliminary data.</text>
</comment>
<dbReference type="EMBL" id="RSAS01000678">
    <property type="protein sequence ID" value="RRR68975.1"/>
    <property type="molecule type" value="Genomic_DNA"/>
</dbReference>
<keyword evidence="2 4" id="KW-0479">Metal-binding</keyword>
<comment type="function">
    <text evidence="4">Involved in the maturation of [NiFe] hydrogenases. Required for nickel insertion into the metal center of the hydrogenase.</text>
</comment>
<organism evidence="5 6">
    <name type="scientific">Candidatus Viridilinea halotolerans</name>
    <dbReference type="NCBI Taxonomy" id="2491704"/>
    <lineage>
        <taxon>Bacteria</taxon>
        <taxon>Bacillati</taxon>
        <taxon>Chloroflexota</taxon>
        <taxon>Chloroflexia</taxon>
        <taxon>Chloroflexales</taxon>
        <taxon>Chloroflexineae</taxon>
        <taxon>Oscillochloridaceae</taxon>
        <taxon>Candidatus Viridilinea</taxon>
    </lineage>
</organism>
<sequence>MHELAITESLIRVAVNAADGRRVHAIHLAIGALSSVVDDSVQFYFDFLSRDSLAAGAILHFRRIPASARCQACGHQQPVVPPLPPACPVCASVELRISGGVEFHVESIEVADDP</sequence>
<dbReference type="PIRSF" id="PIRSF004761">
    <property type="entry name" value="Hydrgn_mat_HypA"/>
    <property type="match status" value="1"/>
</dbReference>
<feature type="binding site" evidence="4">
    <location>
        <position position="2"/>
    </location>
    <ligand>
        <name>Ni(2+)</name>
        <dbReference type="ChEBI" id="CHEBI:49786"/>
    </ligand>
</feature>
<evidence type="ECO:0000313" key="6">
    <source>
        <dbReference type="Proteomes" id="UP000280307"/>
    </source>
</evidence>
<name>A0A426TUP9_9CHLR</name>
<feature type="binding site" evidence="4">
    <location>
        <position position="87"/>
    </location>
    <ligand>
        <name>Zn(2+)</name>
        <dbReference type="ChEBI" id="CHEBI:29105"/>
    </ligand>
</feature>
<feature type="binding site" evidence="4">
    <location>
        <position position="73"/>
    </location>
    <ligand>
        <name>Zn(2+)</name>
        <dbReference type="ChEBI" id="CHEBI:29105"/>
    </ligand>
</feature>
<gene>
    <name evidence="4" type="primary">hypA</name>
    <name evidence="5" type="ORF">EI684_16690</name>
</gene>
<comment type="similarity">
    <text evidence="4">Belongs to the HypA/HybF family.</text>
</comment>
<accession>A0A426TUP9</accession>
<dbReference type="Proteomes" id="UP000280307">
    <property type="component" value="Unassembled WGS sequence"/>
</dbReference>
<dbReference type="GO" id="GO:0016151">
    <property type="term" value="F:nickel cation binding"/>
    <property type="evidence" value="ECO:0007669"/>
    <property type="project" value="UniProtKB-UniRule"/>
</dbReference>
<keyword evidence="1 4" id="KW-0533">Nickel</keyword>